<evidence type="ECO:0000313" key="1">
    <source>
        <dbReference type="EMBL" id="KAA8567775.1"/>
    </source>
</evidence>
<comment type="caution">
    <text evidence="1">The sequence shown here is derived from an EMBL/GenBank/DDBJ whole genome shotgun (WGS) entry which is preliminary data.</text>
</comment>
<protein>
    <submittedName>
        <fullName evidence="1">Uncharacterized protein</fullName>
    </submittedName>
</protein>
<sequence>MRLFASTSTGSCTSSPLHLSRRHSTNCLNQIHRYGKMYKFTSSQPAGYHAKRHSLLSSFNHRLLSASFTPSSSAFIF</sequence>
<reference evidence="1 2" key="1">
    <citation type="submission" date="2019-06" db="EMBL/GenBank/DDBJ databases">
        <title>Genome Sequence of the Brown Rot Fungal Pathogen Monilinia fructicola.</title>
        <authorList>
            <person name="De Miccolis Angelini R.M."/>
            <person name="Landi L."/>
            <person name="Abate D."/>
            <person name="Pollastro S."/>
            <person name="Romanazzi G."/>
            <person name="Faretra F."/>
        </authorList>
    </citation>
    <scope>NUCLEOTIDE SEQUENCE [LARGE SCALE GENOMIC DNA]</scope>
    <source>
        <strain evidence="1 2">Mfrc123</strain>
    </source>
</reference>
<evidence type="ECO:0000313" key="2">
    <source>
        <dbReference type="Proteomes" id="UP000322873"/>
    </source>
</evidence>
<proteinExistence type="predicted"/>
<keyword evidence="2" id="KW-1185">Reference proteome</keyword>
<dbReference type="EMBL" id="VICG01000010">
    <property type="protein sequence ID" value="KAA8567775.1"/>
    <property type="molecule type" value="Genomic_DNA"/>
</dbReference>
<dbReference type="AlphaFoldDB" id="A0A5M9JL51"/>
<accession>A0A5M9JL51</accession>
<name>A0A5M9JL51_MONFR</name>
<organism evidence="1 2">
    <name type="scientific">Monilinia fructicola</name>
    <name type="common">Brown rot fungus</name>
    <name type="synonym">Ciboria fructicola</name>
    <dbReference type="NCBI Taxonomy" id="38448"/>
    <lineage>
        <taxon>Eukaryota</taxon>
        <taxon>Fungi</taxon>
        <taxon>Dikarya</taxon>
        <taxon>Ascomycota</taxon>
        <taxon>Pezizomycotina</taxon>
        <taxon>Leotiomycetes</taxon>
        <taxon>Helotiales</taxon>
        <taxon>Sclerotiniaceae</taxon>
        <taxon>Monilinia</taxon>
    </lineage>
</organism>
<dbReference type="Proteomes" id="UP000322873">
    <property type="component" value="Unassembled WGS sequence"/>
</dbReference>
<gene>
    <name evidence="1" type="ORF">EYC84_008240</name>
</gene>